<evidence type="ECO:0000256" key="1">
    <source>
        <dbReference type="ARBA" id="ARBA00000642"/>
    </source>
</evidence>
<keyword evidence="5" id="KW-0418">Kinase</keyword>
<evidence type="ECO:0000256" key="5">
    <source>
        <dbReference type="ARBA" id="ARBA00022777"/>
    </source>
</evidence>
<dbReference type="Gene3D" id="3.40.50.1260">
    <property type="entry name" value="Phosphoglycerate kinase, N-terminal domain"/>
    <property type="match status" value="3"/>
</dbReference>
<dbReference type="EMBL" id="BARS01008416">
    <property type="protein sequence ID" value="GAF78490.1"/>
    <property type="molecule type" value="Genomic_DNA"/>
</dbReference>
<dbReference type="GO" id="GO:0043531">
    <property type="term" value="F:ADP binding"/>
    <property type="evidence" value="ECO:0007669"/>
    <property type="project" value="TreeGrafter"/>
</dbReference>
<organism evidence="7">
    <name type="scientific">marine sediment metagenome</name>
    <dbReference type="NCBI Taxonomy" id="412755"/>
    <lineage>
        <taxon>unclassified sequences</taxon>
        <taxon>metagenomes</taxon>
        <taxon>ecological metagenomes</taxon>
    </lineage>
</organism>
<proteinExistence type="predicted"/>
<dbReference type="PRINTS" id="PR00477">
    <property type="entry name" value="PHGLYCKINASE"/>
</dbReference>
<comment type="catalytic activity">
    <reaction evidence="1">
        <text>(2R)-3-phosphoglycerate + ATP = (2R)-3-phospho-glyceroyl phosphate + ADP</text>
        <dbReference type="Rhea" id="RHEA:14801"/>
        <dbReference type="ChEBI" id="CHEBI:30616"/>
        <dbReference type="ChEBI" id="CHEBI:57604"/>
        <dbReference type="ChEBI" id="CHEBI:58272"/>
        <dbReference type="ChEBI" id="CHEBI:456216"/>
        <dbReference type="EC" id="2.7.2.3"/>
    </reaction>
</comment>
<dbReference type="InterPro" id="IPR001576">
    <property type="entry name" value="Phosphoglycerate_kinase"/>
</dbReference>
<evidence type="ECO:0000256" key="4">
    <source>
        <dbReference type="ARBA" id="ARBA00022741"/>
    </source>
</evidence>
<gene>
    <name evidence="7" type="ORF">S01H1_16052</name>
</gene>
<dbReference type="PIRSF" id="PIRSF000724">
    <property type="entry name" value="Pgk"/>
    <property type="match status" value="1"/>
</dbReference>
<evidence type="ECO:0000313" key="7">
    <source>
        <dbReference type="EMBL" id="GAF78490.1"/>
    </source>
</evidence>
<dbReference type="Pfam" id="PF00162">
    <property type="entry name" value="PGK"/>
    <property type="match status" value="2"/>
</dbReference>
<keyword evidence="6" id="KW-0067">ATP-binding</keyword>
<dbReference type="GO" id="GO:0005524">
    <property type="term" value="F:ATP binding"/>
    <property type="evidence" value="ECO:0007669"/>
    <property type="project" value="UniProtKB-KW"/>
</dbReference>
<dbReference type="InterPro" id="IPR015824">
    <property type="entry name" value="Phosphoglycerate_kinase_N"/>
</dbReference>
<dbReference type="SUPFAM" id="SSF53748">
    <property type="entry name" value="Phosphoglycerate kinase"/>
    <property type="match status" value="1"/>
</dbReference>
<dbReference type="PANTHER" id="PTHR11406">
    <property type="entry name" value="PHOSPHOGLYCERATE KINASE"/>
    <property type="match status" value="1"/>
</dbReference>
<dbReference type="InterPro" id="IPR036043">
    <property type="entry name" value="Phosphoglycerate_kinase_sf"/>
</dbReference>
<protein>
    <recommendedName>
        <fullName evidence="2">phosphoglycerate kinase</fullName>
        <ecNumber evidence="2">2.7.2.3</ecNumber>
    </recommendedName>
</protein>
<dbReference type="AlphaFoldDB" id="X0TQV5"/>
<accession>X0TQV5</accession>
<evidence type="ECO:0000256" key="6">
    <source>
        <dbReference type="ARBA" id="ARBA00022840"/>
    </source>
</evidence>
<reference evidence="7" key="1">
    <citation type="journal article" date="2014" name="Front. Microbiol.">
        <title>High frequency of phylogenetically diverse reductive dehalogenase-homologous genes in deep subseafloor sedimentary metagenomes.</title>
        <authorList>
            <person name="Kawai M."/>
            <person name="Futagami T."/>
            <person name="Toyoda A."/>
            <person name="Takaki Y."/>
            <person name="Nishi S."/>
            <person name="Hori S."/>
            <person name="Arai W."/>
            <person name="Tsubouchi T."/>
            <person name="Morono Y."/>
            <person name="Uchiyama I."/>
            <person name="Ito T."/>
            <person name="Fujiyama A."/>
            <person name="Inagaki F."/>
            <person name="Takami H."/>
        </authorList>
    </citation>
    <scope>NUCLEOTIDE SEQUENCE</scope>
    <source>
        <strain evidence="7">Expedition CK06-06</strain>
    </source>
</reference>
<dbReference type="PANTHER" id="PTHR11406:SF23">
    <property type="entry name" value="PHOSPHOGLYCERATE KINASE 1, CHLOROPLASTIC-RELATED"/>
    <property type="match status" value="1"/>
</dbReference>
<name>X0TQV5_9ZZZZ</name>
<dbReference type="GO" id="GO:0005829">
    <property type="term" value="C:cytosol"/>
    <property type="evidence" value="ECO:0007669"/>
    <property type="project" value="TreeGrafter"/>
</dbReference>
<dbReference type="GO" id="GO:0006094">
    <property type="term" value="P:gluconeogenesis"/>
    <property type="evidence" value="ECO:0007669"/>
    <property type="project" value="TreeGrafter"/>
</dbReference>
<dbReference type="EC" id="2.7.2.3" evidence="2"/>
<dbReference type="GO" id="GO:0006096">
    <property type="term" value="P:glycolytic process"/>
    <property type="evidence" value="ECO:0007669"/>
    <property type="project" value="InterPro"/>
</dbReference>
<keyword evidence="4" id="KW-0547">Nucleotide-binding</keyword>
<evidence type="ECO:0000256" key="3">
    <source>
        <dbReference type="ARBA" id="ARBA00022679"/>
    </source>
</evidence>
<sequence length="347" mass="38802">MEFKIKSISDAKVKNKKVFVRLDFDVPIKDGLIIDESRLLSGLETIKYLLDNGATVIAGGHIGRPEGADKNYSTEIITKWLHKKFLDTKITKDKLKDFECFKLNKNFYVLENLRFDIREEENSLKFSKELADLAQVYVNEAFSVTHRKHASIFGIAKLLPSFAGYHLIKEIKILNKVVLNPSRPFTVIIGGAKIDTKLPLISKMHKVADFVLVGGELATQTETLIKEQHKKISGQKAMLLVAELTENKYDITLNSVRNFEEVIDRSSTIVWNGPMGFFEENYIEATVELAKIINKSNAYKVIGGGDTVGFLSKKGLLSNFDLISVGGGAMLEFLSGEKLPGLEALEN</sequence>
<evidence type="ECO:0000256" key="2">
    <source>
        <dbReference type="ARBA" id="ARBA00013061"/>
    </source>
</evidence>
<comment type="caution">
    <text evidence="7">The sequence shown here is derived from an EMBL/GenBank/DDBJ whole genome shotgun (WGS) entry which is preliminary data.</text>
</comment>
<keyword evidence="3" id="KW-0808">Transferase</keyword>
<dbReference type="GO" id="GO:0004618">
    <property type="term" value="F:phosphoglycerate kinase activity"/>
    <property type="evidence" value="ECO:0007669"/>
    <property type="project" value="UniProtKB-EC"/>
</dbReference>